<dbReference type="CDD" id="cd20625">
    <property type="entry name" value="CYP164-like"/>
    <property type="match status" value="1"/>
</dbReference>
<dbReference type="PANTHER" id="PTHR46696:SF4">
    <property type="entry name" value="BIOTIN BIOSYNTHESIS CYTOCHROME P450"/>
    <property type="match status" value="1"/>
</dbReference>
<dbReference type="PROSITE" id="PS00086">
    <property type="entry name" value="CYTOCHROME_P450"/>
    <property type="match status" value="1"/>
</dbReference>
<dbReference type="Proteomes" id="UP001500635">
    <property type="component" value="Unassembled WGS sequence"/>
</dbReference>
<evidence type="ECO:0000313" key="10">
    <source>
        <dbReference type="Proteomes" id="UP001500635"/>
    </source>
</evidence>
<evidence type="ECO:0000313" key="9">
    <source>
        <dbReference type="EMBL" id="GAA4387585.1"/>
    </source>
</evidence>
<keyword evidence="5 8" id="KW-0560">Oxidoreductase</keyword>
<keyword evidence="6 8" id="KW-0408">Iron</keyword>
<comment type="caution">
    <text evidence="9">The sequence shown here is derived from an EMBL/GenBank/DDBJ whole genome shotgun (WGS) entry which is preliminary data.</text>
</comment>
<dbReference type="InterPro" id="IPR036396">
    <property type="entry name" value="Cyt_P450_sf"/>
</dbReference>
<name>A0ABP8JAA2_9ACTN</name>
<dbReference type="SUPFAM" id="SSF48264">
    <property type="entry name" value="Cytochrome P450"/>
    <property type="match status" value="1"/>
</dbReference>
<reference evidence="10" key="1">
    <citation type="journal article" date="2019" name="Int. J. Syst. Evol. Microbiol.">
        <title>The Global Catalogue of Microorganisms (GCM) 10K type strain sequencing project: providing services to taxonomists for standard genome sequencing and annotation.</title>
        <authorList>
            <consortium name="The Broad Institute Genomics Platform"/>
            <consortium name="The Broad Institute Genome Sequencing Center for Infectious Disease"/>
            <person name="Wu L."/>
            <person name="Ma J."/>
        </authorList>
    </citation>
    <scope>NUCLEOTIDE SEQUENCE [LARGE SCALE GENOMIC DNA]</scope>
    <source>
        <strain evidence="10">JCM 17688</strain>
    </source>
</reference>
<evidence type="ECO:0000256" key="1">
    <source>
        <dbReference type="ARBA" id="ARBA00001971"/>
    </source>
</evidence>
<evidence type="ECO:0000256" key="5">
    <source>
        <dbReference type="ARBA" id="ARBA00023002"/>
    </source>
</evidence>
<dbReference type="Gene3D" id="1.10.630.10">
    <property type="entry name" value="Cytochrome P450"/>
    <property type="match status" value="1"/>
</dbReference>
<accession>A0ABP8JAA2</accession>
<evidence type="ECO:0000256" key="7">
    <source>
        <dbReference type="ARBA" id="ARBA00023033"/>
    </source>
</evidence>
<gene>
    <name evidence="9" type="ORF">GCM10023147_12200</name>
</gene>
<comment type="cofactor">
    <cofactor evidence="1">
        <name>heme</name>
        <dbReference type="ChEBI" id="CHEBI:30413"/>
    </cofactor>
</comment>
<keyword evidence="10" id="KW-1185">Reference proteome</keyword>
<dbReference type="PANTHER" id="PTHR46696">
    <property type="entry name" value="P450, PUTATIVE (EUROFUNG)-RELATED"/>
    <property type="match status" value="1"/>
</dbReference>
<evidence type="ECO:0000256" key="6">
    <source>
        <dbReference type="ARBA" id="ARBA00023004"/>
    </source>
</evidence>
<evidence type="ECO:0000256" key="4">
    <source>
        <dbReference type="ARBA" id="ARBA00022723"/>
    </source>
</evidence>
<dbReference type="InterPro" id="IPR017972">
    <property type="entry name" value="Cyt_P450_CS"/>
</dbReference>
<protein>
    <submittedName>
        <fullName evidence="9">Cytochrome P450</fullName>
    </submittedName>
</protein>
<proteinExistence type="inferred from homology"/>
<organism evidence="9 10">
    <name type="scientific">Tsukamurella soli</name>
    <dbReference type="NCBI Taxonomy" id="644556"/>
    <lineage>
        <taxon>Bacteria</taxon>
        <taxon>Bacillati</taxon>
        <taxon>Actinomycetota</taxon>
        <taxon>Actinomycetes</taxon>
        <taxon>Mycobacteriales</taxon>
        <taxon>Tsukamurellaceae</taxon>
        <taxon>Tsukamurella</taxon>
    </lineage>
</organism>
<dbReference type="InterPro" id="IPR002397">
    <property type="entry name" value="Cyt_P450_B"/>
</dbReference>
<dbReference type="EMBL" id="BAABFR010000013">
    <property type="protein sequence ID" value="GAA4387585.1"/>
    <property type="molecule type" value="Genomic_DNA"/>
</dbReference>
<keyword evidence="4 8" id="KW-0479">Metal-binding</keyword>
<evidence type="ECO:0000256" key="8">
    <source>
        <dbReference type="RuleBase" id="RU000461"/>
    </source>
</evidence>
<comment type="similarity">
    <text evidence="2 8">Belongs to the cytochrome P450 family.</text>
</comment>
<sequence>MSPSHPEPDPPITATGRVARAGGRAVDATRWALVLWARWALMDLGPRAVLASRAKRGDALAQILTGRGGWGSQYPAFETIRAAGRLVPSRLGVATVDHALCREILRDRRFATVTPDDLGMPGPLRGILARTDPGLPNPVEPPAMLVSEPPDHTRYRQLVARSFTPRSIETMRDRVGELSRTLLDRLEQRPTAELIGEYATMLPVTVIAELLGLPDEAHEPFIEWGEQAAPLLDVGLDWRTFRRACGGLRSMDRYLRDHFARLRADGDAPGESDPSAAHPFTRLARDGELTERELITNAALLVGAGFETTVNLIGNGVVLLLQHPEQLAALREDPGGWPNAVEEILRFESPVQMTGRTATEPVTLADRDLPAGAVVSLLLAGANRDPAVFDRPGEFDITRTNARDNLAFGTGIHACIGAALARMEATVALPALFERFPDLGLATAPDPSQNVTLHGFRRVEVRLGRARKHV</sequence>
<dbReference type="InterPro" id="IPR001128">
    <property type="entry name" value="Cyt_P450"/>
</dbReference>
<keyword evidence="7 8" id="KW-0503">Monooxygenase</keyword>
<dbReference type="PRINTS" id="PR00359">
    <property type="entry name" value="BP450"/>
</dbReference>
<evidence type="ECO:0000256" key="3">
    <source>
        <dbReference type="ARBA" id="ARBA00022617"/>
    </source>
</evidence>
<dbReference type="Pfam" id="PF00067">
    <property type="entry name" value="p450"/>
    <property type="match status" value="1"/>
</dbReference>
<evidence type="ECO:0000256" key="2">
    <source>
        <dbReference type="ARBA" id="ARBA00010617"/>
    </source>
</evidence>
<keyword evidence="3 8" id="KW-0349">Heme</keyword>
<dbReference type="PRINTS" id="PR00385">
    <property type="entry name" value="P450"/>
</dbReference>